<feature type="domain" description="HTH tetR-type" evidence="5">
    <location>
        <begin position="6"/>
        <end position="66"/>
    </location>
</feature>
<keyword evidence="7" id="KW-1185">Reference proteome</keyword>
<evidence type="ECO:0000256" key="1">
    <source>
        <dbReference type="ARBA" id="ARBA00023015"/>
    </source>
</evidence>
<evidence type="ECO:0000256" key="4">
    <source>
        <dbReference type="PROSITE-ProRule" id="PRU00335"/>
    </source>
</evidence>
<evidence type="ECO:0000256" key="3">
    <source>
        <dbReference type="ARBA" id="ARBA00023163"/>
    </source>
</evidence>
<dbReference type="PANTHER" id="PTHR47506:SF3">
    <property type="entry name" value="HTH-TYPE TRANSCRIPTIONAL REGULATOR LMRA"/>
    <property type="match status" value="1"/>
</dbReference>
<dbReference type="Pfam" id="PF00440">
    <property type="entry name" value="TetR_N"/>
    <property type="match status" value="1"/>
</dbReference>
<evidence type="ECO:0000313" key="6">
    <source>
        <dbReference type="EMBL" id="MEE6126090.1"/>
    </source>
</evidence>
<evidence type="ECO:0000256" key="2">
    <source>
        <dbReference type="ARBA" id="ARBA00023125"/>
    </source>
</evidence>
<dbReference type="PANTHER" id="PTHR47506">
    <property type="entry name" value="TRANSCRIPTIONAL REGULATORY PROTEIN"/>
    <property type="match status" value="1"/>
</dbReference>
<dbReference type="Proteomes" id="UP001350005">
    <property type="component" value="Unassembled WGS sequence"/>
</dbReference>
<comment type="caution">
    <text evidence="6">The sequence shown here is derived from an EMBL/GenBank/DDBJ whole genome shotgun (WGS) entry which is preliminary data.</text>
</comment>
<dbReference type="InterPro" id="IPR011075">
    <property type="entry name" value="TetR_C"/>
</dbReference>
<dbReference type="PRINTS" id="PR00455">
    <property type="entry name" value="HTHTETR"/>
</dbReference>
<dbReference type="InterPro" id="IPR009057">
    <property type="entry name" value="Homeodomain-like_sf"/>
</dbReference>
<dbReference type="EMBL" id="JAZGJU010000003">
    <property type="protein sequence ID" value="MEE6126090.1"/>
    <property type="molecule type" value="Genomic_DNA"/>
</dbReference>
<proteinExistence type="predicted"/>
<dbReference type="InterPro" id="IPR001647">
    <property type="entry name" value="HTH_TetR"/>
</dbReference>
<feature type="DNA-binding region" description="H-T-H motif" evidence="4">
    <location>
        <begin position="29"/>
        <end position="48"/>
    </location>
</feature>
<dbReference type="PROSITE" id="PS50977">
    <property type="entry name" value="HTH_TETR_2"/>
    <property type="match status" value="1"/>
</dbReference>
<dbReference type="Pfam" id="PF16925">
    <property type="entry name" value="TetR_C_13"/>
    <property type="match status" value="1"/>
</dbReference>
<dbReference type="SUPFAM" id="SSF46689">
    <property type="entry name" value="Homeodomain-like"/>
    <property type="match status" value="1"/>
</dbReference>
<protein>
    <submittedName>
        <fullName evidence="6">TetR/AcrR family transcriptional regulator</fullName>
    </submittedName>
</protein>
<keyword evidence="1" id="KW-0805">Transcription regulation</keyword>
<sequence>MMNKGERTRQMIIEKSAPLFNTKGIAATAMSDIMDVTKLSKGSLYVHFDNKDVLVEAAVDYNMNQLQKKIGASINKFQDPKDKLFAYIDAFKNPLDPPVAGGCPMLNFGMEADDQNEIILKKVANLVNKSQQLISEIITEGIEKGVFKADWDHEEFAAIMFAMLEGGIFISNTTKKIDKMSIINKNLKKMIEAQLP</sequence>
<evidence type="ECO:0000259" key="5">
    <source>
        <dbReference type="PROSITE" id="PS50977"/>
    </source>
</evidence>
<reference evidence="6 7" key="1">
    <citation type="submission" date="2024-01" db="EMBL/GenBank/DDBJ databases">
        <title>Whole genome of Chryseobacterium arthrosphaerae NNCa 2741.</title>
        <authorList>
            <person name="Boriskina E.V."/>
            <person name="Gordinskaya N.A."/>
            <person name="Kropotov V.S."/>
            <person name="Alekseeva A.E."/>
            <person name="Makhova M.A."/>
            <person name="Kryazhev D.V."/>
            <person name="Shkurkina I.S."/>
        </authorList>
    </citation>
    <scope>NUCLEOTIDE SEQUENCE [LARGE SCALE GENOMIC DNA]</scope>
    <source>
        <strain evidence="6 7">NNCa 2741</strain>
    </source>
</reference>
<accession>A0ABU7QUI9</accession>
<organism evidence="6 7">
    <name type="scientific">Chryseobacterium arthrosphaerae</name>
    <dbReference type="NCBI Taxonomy" id="651561"/>
    <lineage>
        <taxon>Bacteria</taxon>
        <taxon>Pseudomonadati</taxon>
        <taxon>Bacteroidota</taxon>
        <taxon>Flavobacteriia</taxon>
        <taxon>Flavobacteriales</taxon>
        <taxon>Weeksellaceae</taxon>
        <taxon>Chryseobacterium group</taxon>
        <taxon>Chryseobacterium</taxon>
    </lineage>
</organism>
<dbReference type="InterPro" id="IPR036271">
    <property type="entry name" value="Tet_transcr_reg_TetR-rel_C_sf"/>
</dbReference>
<keyword evidence="2 4" id="KW-0238">DNA-binding</keyword>
<keyword evidence="3" id="KW-0804">Transcription</keyword>
<dbReference type="RefSeq" id="WP_241309297.1">
    <property type="nucleotide sequence ID" value="NZ_JAKYXE010000001.1"/>
</dbReference>
<dbReference type="Gene3D" id="1.10.357.10">
    <property type="entry name" value="Tetracycline Repressor, domain 2"/>
    <property type="match status" value="1"/>
</dbReference>
<evidence type="ECO:0000313" key="7">
    <source>
        <dbReference type="Proteomes" id="UP001350005"/>
    </source>
</evidence>
<gene>
    <name evidence="6" type="ORF">V2E39_01680</name>
</gene>
<name>A0ABU7QUI9_9FLAO</name>
<dbReference type="SUPFAM" id="SSF48498">
    <property type="entry name" value="Tetracyclin repressor-like, C-terminal domain"/>
    <property type="match status" value="1"/>
</dbReference>